<keyword evidence="2" id="KW-1185">Reference proteome</keyword>
<comment type="caution">
    <text evidence="1">The sequence shown here is derived from an EMBL/GenBank/DDBJ whole genome shotgun (WGS) entry which is preliminary data.</text>
</comment>
<name>A0A4Y2IRB6_ARAVE</name>
<dbReference type="Proteomes" id="UP000499080">
    <property type="component" value="Unassembled WGS sequence"/>
</dbReference>
<protein>
    <submittedName>
        <fullName evidence="1">Uncharacterized protein</fullName>
    </submittedName>
</protein>
<proteinExistence type="predicted"/>
<dbReference type="AlphaFoldDB" id="A0A4Y2IRB6"/>
<evidence type="ECO:0000313" key="1">
    <source>
        <dbReference type="EMBL" id="GBM80214.1"/>
    </source>
</evidence>
<sequence length="100" mass="10996">MGSVTDICLCVVPGNAVAAAAFAANGARRTADRSVVGLRSRMDVIIFNGRYYRICIPNEEKVSNARVIVVFAFHWTRVAQSRTSYGVARKIRYGLSCPQK</sequence>
<accession>A0A4Y2IRB6</accession>
<reference evidence="1 2" key="1">
    <citation type="journal article" date="2019" name="Sci. Rep.">
        <title>Orb-weaving spider Araneus ventricosus genome elucidates the spidroin gene catalogue.</title>
        <authorList>
            <person name="Kono N."/>
            <person name="Nakamura H."/>
            <person name="Ohtoshi R."/>
            <person name="Moran D.A.P."/>
            <person name="Shinohara A."/>
            <person name="Yoshida Y."/>
            <person name="Fujiwara M."/>
            <person name="Mori M."/>
            <person name="Tomita M."/>
            <person name="Arakawa K."/>
        </authorList>
    </citation>
    <scope>NUCLEOTIDE SEQUENCE [LARGE SCALE GENOMIC DNA]</scope>
</reference>
<gene>
    <name evidence="1" type="ORF">AVEN_203726_1</name>
</gene>
<organism evidence="1 2">
    <name type="scientific">Araneus ventricosus</name>
    <name type="common">Orbweaver spider</name>
    <name type="synonym">Epeira ventricosa</name>
    <dbReference type="NCBI Taxonomy" id="182803"/>
    <lineage>
        <taxon>Eukaryota</taxon>
        <taxon>Metazoa</taxon>
        <taxon>Ecdysozoa</taxon>
        <taxon>Arthropoda</taxon>
        <taxon>Chelicerata</taxon>
        <taxon>Arachnida</taxon>
        <taxon>Araneae</taxon>
        <taxon>Araneomorphae</taxon>
        <taxon>Entelegynae</taxon>
        <taxon>Araneoidea</taxon>
        <taxon>Araneidae</taxon>
        <taxon>Araneus</taxon>
    </lineage>
</organism>
<evidence type="ECO:0000313" key="2">
    <source>
        <dbReference type="Proteomes" id="UP000499080"/>
    </source>
</evidence>
<dbReference type="EMBL" id="BGPR01002866">
    <property type="protein sequence ID" value="GBM80214.1"/>
    <property type="molecule type" value="Genomic_DNA"/>
</dbReference>